<keyword evidence="4" id="KW-1133">Transmembrane helix</keyword>
<dbReference type="Pfam" id="PF02893">
    <property type="entry name" value="GRAM"/>
    <property type="match status" value="1"/>
</dbReference>
<dbReference type="GO" id="GO:0032934">
    <property type="term" value="F:sterol binding"/>
    <property type="evidence" value="ECO:0007669"/>
    <property type="project" value="TreeGrafter"/>
</dbReference>
<evidence type="ECO:0000313" key="10">
    <source>
        <dbReference type="Proteomes" id="UP001150538"/>
    </source>
</evidence>
<evidence type="ECO:0000256" key="1">
    <source>
        <dbReference type="ARBA" id="ARBA00004167"/>
    </source>
</evidence>
<comment type="caution">
    <text evidence="9">The sequence shown here is derived from an EMBL/GenBank/DDBJ whole genome shotgun (WGS) entry which is preliminary data.</text>
</comment>
<feature type="compositionally biased region" description="Basic residues" evidence="7">
    <location>
        <begin position="703"/>
        <end position="712"/>
    </location>
</feature>
<sequence length="933" mass="102593">MTSISNPKDNSNNNRRQNTSGLPPRSGDVDVGKGHLSLSDFGEDQEYVDNTDDEIPNGGGNIGSARNSGDTGHGIRRSNDTGSHHSSSKTPDAVVNNFNEKSNVGDEDYNDNEEDDGDDAGDDSDDESEDDDDMSGELNAVYLKRNADFHMLFRELPINELLIDDYGCALQRDILVQGRLYLTDNHVCFYSNIFGWVTNLIIALDEIVTIEKRMTALIIPNAIEISTLHAKHFFGSFIYRDSAYGQLTDLWRKARLVTSKGEEMNGIEGDIMTHGIEDESDEVSSHDRYNNTSGENDSSNSQWNGDNKSNSQNIIEDEDNDLVSSSGTESDVESDGGKGTSSSPLNDVVNGNLSASDLTTGMKRHSWKDVGNGLRAGKTVSRRSSINSNPVMGIDAGSTGDLTAVPPTPRSTAQLSVRKASSITPLATNFLVNGTADDKAGKGSNTTATRGGGKGSSAKSKKKGPSTTEPSTSPKPVALHPPTRCPCDIQESSHYDNVALDEIFPISLPVLFRLVFGEVIIPNDIEEKYGVADPDIKKELSTWQRDLLTGQGMRELKITPWSIPSEANESESQQYNYIRPLNFSIGPKQTNVTQGFTITTKDLERSVVVEETVRTPDVPSGSSFFVKSRTCLSWAAAPGLVGGCTRMRVTFKIEWTKSSWIKGAVEKGTVEGNKQTYDKLKSEIQKWIQTHPQLIVKAPQPKKTQHQHHKKQGVVSPRSTNIRHRSHKDRDASPVGLRLEQVIRGDKKEQQPRRRKVSNRGHSFIADDPTVESPKELVEAGRRAAENQAEEEAEQKSLLESTQSWKGWLRYHLIRPITHLGLKYTTKSRNTNTADQQTPTASAAPPSSPPPLYTLVTVFTLITLLAITNVWRFDLYTNGGSSIQTPAINSASGVQKIEIEGLREMQSVMEELVQKLDLVNKQLSSLNNKQPKV</sequence>
<dbReference type="GO" id="GO:0140268">
    <property type="term" value="C:endoplasmic reticulum-plasma membrane contact site"/>
    <property type="evidence" value="ECO:0007669"/>
    <property type="project" value="TreeGrafter"/>
</dbReference>
<evidence type="ECO:0000256" key="7">
    <source>
        <dbReference type="SAM" id="MobiDB-lite"/>
    </source>
</evidence>
<keyword evidence="5" id="KW-0472">Membrane</keyword>
<organism evidence="9 10">
    <name type="scientific">Mycoemilia scoparia</name>
    <dbReference type="NCBI Taxonomy" id="417184"/>
    <lineage>
        <taxon>Eukaryota</taxon>
        <taxon>Fungi</taxon>
        <taxon>Fungi incertae sedis</taxon>
        <taxon>Zoopagomycota</taxon>
        <taxon>Kickxellomycotina</taxon>
        <taxon>Kickxellomycetes</taxon>
        <taxon>Kickxellales</taxon>
        <taxon>Kickxellaceae</taxon>
        <taxon>Mycoemilia</taxon>
    </lineage>
</organism>
<dbReference type="GO" id="GO:0120015">
    <property type="term" value="F:sterol transfer activity"/>
    <property type="evidence" value="ECO:0007669"/>
    <property type="project" value="TreeGrafter"/>
</dbReference>
<dbReference type="InterPro" id="IPR031968">
    <property type="entry name" value="VASt"/>
</dbReference>
<dbReference type="Pfam" id="PF16016">
    <property type="entry name" value="VASt"/>
    <property type="match status" value="1"/>
</dbReference>
<feature type="compositionally biased region" description="Basic and acidic residues" evidence="7">
    <location>
        <begin position="741"/>
        <end position="752"/>
    </location>
</feature>
<evidence type="ECO:0000256" key="5">
    <source>
        <dbReference type="ARBA" id="ARBA00023136"/>
    </source>
</evidence>
<dbReference type="GO" id="GO:0005886">
    <property type="term" value="C:plasma membrane"/>
    <property type="evidence" value="ECO:0007669"/>
    <property type="project" value="TreeGrafter"/>
</dbReference>
<feature type="region of interest" description="Disordered" evidence="7">
    <location>
        <begin position="279"/>
        <end position="418"/>
    </location>
</feature>
<dbReference type="EMBL" id="JANBPU010000116">
    <property type="protein sequence ID" value="KAJ1916079.1"/>
    <property type="molecule type" value="Genomic_DNA"/>
</dbReference>
<name>A0A9W8DS55_9FUNG</name>
<feature type="compositionally biased region" description="Polar residues" evidence="7">
    <location>
        <begin position="1"/>
        <end position="21"/>
    </location>
</feature>
<feature type="compositionally biased region" description="Polar residues" evidence="7">
    <location>
        <begin position="290"/>
        <end position="314"/>
    </location>
</feature>
<feature type="compositionally biased region" description="Polar residues" evidence="7">
    <location>
        <begin position="340"/>
        <end position="359"/>
    </location>
</feature>
<dbReference type="AlphaFoldDB" id="A0A9W8DS55"/>
<comment type="similarity">
    <text evidence="2">Belongs to the YSP2 family.</text>
</comment>
<dbReference type="Gene3D" id="2.30.29.30">
    <property type="entry name" value="Pleckstrin-homology domain (PH domain)/Phosphotyrosine-binding domain (PTB)"/>
    <property type="match status" value="1"/>
</dbReference>
<dbReference type="PANTHER" id="PTHR23319:SF4">
    <property type="entry name" value="GRAM DOMAIN CONTAINING 1B, ISOFORM E"/>
    <property type="match status" value="1"/>
</dbReference>
<feature type="region of interest" description="Disordered" evidence="7">
    <location>
        <begin position="699"/>
        <end position="798"/>
    </location>
</feature>
<feature type="region of interest" description="Disordered" evidence="7">
    <location>
        <begin position="1"/>
        <end position="134"/>
    </location>
</feature>
<keyword evidence="3" id="KW-0812">Transmembrane</keyword>
<feature type="compositionally biased region" description="Acidic residues" evidence="7">
    <location>
        <begin position="105"/>
        <end position="134"/>
    </location>
</feature>
<protein>
    <recommendedName>
        <fullName evidence="8">VASt domain-containing protein</fullName>
    </recommendedName>
</protein>
<feature type="region of interest" description="Disordered" evidence="7">
    <location>
        <begin position="434"/>
        <end position="485"/>
    </location>
</feature>
<dbReference type="GO" id="GO:0032366">
    <property type="term" value="P:intracellular sterol transport"/>
    <property type="evidence" value="ECO:0007669"/>
    <property type="project" value="TreeGrafter"/>
</dbReference>
<feature type="compositionally biased region" description="Acidic residues" evidence="7">
    <location>
        <begin position="41"/>
        <end position="55"/>
    </location>
</feature>
<dbReference type="PANTHER" id="PTHR23319">
    <property type="entry name" value="GRAM DOMAIN CONTAINING 1B, ISOFORM E"/>
    <property type="match status" value="1"/>
</dbReference>
<feature type="domain" description="VASt" evidence="8">
    <location>
        <begin position="495"/>
        <end position="692"/>
    </location>
</feature>
<accession>A0A9W8DS55</accession>
<proteinExistence type="inferred from homology"/>
<dbReference type="Proteomes" id="UP001150538">
    <property type="component" value="Unassembled WGS sequence"/>
</dbReference>
<dbReference type="GO" id="GO:0005789">
    <property type="term" value="C:endoplasmic reticulum membrane"/>
    <property type="evidence" value="ECO:0007669"/>
    <property type="project" value="TreeGrafter"/>
</dbReference>
<evidence type="ECO:0000259" key="8">
    <source>
        <dbReference type="PROSITE" id="PS51778"/>
    </source>
</evidence>
<keyword evidence="6" id="KW-0175">Coiled coil</keyword>
<evidence type="ECO:0000313" key="9">
    <source>
        <dbReference type="EMBL" id="KAJ1916079.1"/>
    </source>
</evidence>
<feature type="compositionally biased region" description="Basic and acidic residues" evidence="7">
    <location>
        <begin position="773"/>
        <end position="785"/>
    </location>
</feature>
<dbReference type="PROSITE" id="PS51778">
    <property type="entry name" value="VAST"/>
    <property type="match status" value="1"/>
</dbReference>
<dbReference type="CDD" id="cd13220">
    <property type="entry name" value="PH-GRAM_GRAMDC"/>
    <property type="match status" value="1"/>
</dbReference>
<comment type="subcellular location">
    <subcellularLocation>
        <location evidence="1">Membrane</location>
        <topology evidence="1">Single-pass membrane protein</topology>
    </subcellularLocation>
</comment>
<dbReference type="InterPro" id="IPR051482">
    <property type="entry name" value="Cholesterol_transport"/>
</dbReference>
<feature type="compositionally biased region" description="Polar residues" evidence="7">
    <location>
        <begin position="84"/>
        <end position="102"/>
    </location>
</feature>
<dbReference type="InterPro" id="IPR004182">
    <property type="entry name" value="GRAM"/>
</dbReference>
<feature type="coiled-coil region" evidence="6">
    <location>
        <begin position="902"/>
        <end position="929"/>
    </location>
</feature>
<evidence type="ECO:0000256" key="6">
    <source>
        <dbReference type="SAM" id="Coils"/>
    </source>
</evidence>
<feature type="compositionally biased region" description="Low complexity" evidence="7">
    <location>
        <begin position="465"/>
        <end position="476"/>
    </location>
</feature>
<keyword evidence="10" id="KW-1185">Reference proteome</keyword>
<dbReference type="InterPro" id="IPR011993">
    <property type="entry name" value="PH-like_dom_sf"/>
</dbReference>
<dbReference type="OrthoDB" id="2162691at2759"/>
<evidence type="ECO:0000256" key="2">
    <source>
        <dbReference type="ARBA" id="ARBA00006582"/>
    </source>
</evidence>
<evidence type="ECO:0000256" key="3">
    <source>
        <dbReference type="ARBA" id="ARBA00022692"/>
    </source>
</evidence>
<evidence type="ECO:0000256" key="4">
    <source>
        <dbReference type="ARBA" id="ARBA00022989"/>
    </source>
</evidence>
<reference evidence="9" key="1">
    <citation type="submission" date="2022-07" db="EMBL/GenBank/DDBJ databases">
        <title>Phylogenomic reconstructions and comparative analyses of Kickxellomycotina fungi.</title>
        <authorList>
            <person name="Reynolds N.K."/>
            <person name="Stajich J.E."/>
            <person name="Barry K."/>
            <person name="Grigoriev I.V."/>
            <person name="Crous P."/>
            <person name="Smith M.E."/>
        </authorList>
    </citation>
    <scope>NUCLEOTIDE SEQUENCE</scope>
    <source>
        <strain evidence="9">NBRC 100468</strain>
    </source>
</reference>
<dbReference type="SMART" id="SM00568">
    <property type="entry name" value="GRAM"/>
    <property type="match status" value="1"/>
</dbReference>
<gene>
    <name evidence="9" type="ORF">H4219_003980</name>
</gene>